<dbReference type="Proteomes" id="UP001209854">
    <property type="component" value="Unassembled WGS sequence"/>
</dbReference>
<protein>
    <submittedName>
        <fullName evidence="2">CRISPR system precrRNA processing endoribonuclease RAMP protein Cas6</fullName>
    </submittedName>
</protein>
<feature type="domain" description="CRISPR-associated protein Cas6 C-terminal" evidence="1">
    <location>
        <begin position="173"/>
        <end position="294"/>
    </location>
</feature>
<proteinExistence type="predicted"/>
<keyword evidence="3" id="KW-1185">Reference proteome</keyword>
<comment type="caution">
    <text evidence="2">The sequence shown here is derived from an EMBL/GenBank/DDBJ whole genome shotgun (WGS) entry which is preliminary data.</text>
</comment>
<evidence type="ECO:0000313" key="2">
    <source>
        <dbReference type="EMBL" id="MCW7552284.1"/>
    </source>
</evidence>
<accession>A0ABT3MTG2</accession>
<sequence>MQNLPVARYRFRVRMNKALILPAFSGSLMRSVFGRALKQIACAAHGEAPCPPQCAYKRLFDPERPANGRFPENPPPYVIEPPRQTRIEAGQQLQFAMVLMGNELDDLPVVVQAWQQALATGLGRQRVSGQLLDVTLVNNDDRITVFSTQDCRFQPHSPRLNLLSGSGFKRCQLHFLTPLRLQQQKQFLKPEALTPEVLAKALLRRIRLAGELYLGLELPDWHQFAHWFEAVTLKSDLQWQTVERYSSRQQQSMKLGGLTGTIELENLHPRLAPWLMLGQYLHLGKNSSFGFGQYHLTTMQEQ</sequence>
<dbReference type="Gene3D" id="3.30.70.1900">
    <property type="match status" value="1"/>
</dbReference>
<dbReference type="EMBL" id="JAPFCC010000001">
    <property type="protein sequence ID" value="MCW7552284.1"/>
    <property type="molecule type" value="Genomic_DNA"/>
</dbReference>
<name>A0ABT3MTG2_9GAMM</name>
<organism evidence="2 3">
    <name type="scientific">Endozoicomonas gorgoniicola</name>
    <dbReference type="NCBI Taxonomy" id="1234144"/>
    <lineage>
        <taxon>Bacteria</taxon>
        <taxon>Pseudomonadati</taxon>
        <taxon>Pseudomonadota</taxon>
        <taxon>Gammaproteobacteria</taxon>
        <taxon>Oceanospirillales</taxon>
        <taxon>Endozoicomonadaceae</taxon>
        <taxon>Endozoicomonas</taxon>
    </lineage>
</organism>
<evidence type="ECO:0000313" key="3">
    <source>
        <dbReference type="Proteomes" id="UP001209854"/>
    </source>
</evidence>
<dbReference type="InterPro" id="IPR019267">
    <property type="entry name" value="CRISPR-assoc_Cas6_C"/>
</dbReference>
<dbReference type="Pfam" id="PF10040">
    <property type="entry name" value="CRISPR_Cas6"/>
    <property type="match status" value="1"/>
</dbReference>
<gene>
    <name evidence="2" type="primary">cas6</name>
    <name evidence="2" type="ORF">NX722_06400</name>
</gene>
<reference evidence="2 3" key="1">
    <citation type="submission" date="2022-10" db="EMBL/GenBank/DDBJ databases">
        <title>High-quality genome sequences of two octocoral-associated bacteria, Endozoicomonas euniceicola EF212 and Endozoicomonas gorgoniicola PS125.</title>
        <authorList>
            <person name="Chiou Y.-J."/>
            <person name="Chen Y.-H."/>
        </authorList>
    </citation>
    <scope>NUCLEOTIDE SEQUENCE [LARGE SCALE GENOMIC DNA]</scope>
    <source>
        <strain evidence="2 3">PS125</strain>
    </source>
</reference>
<dbReference type="RefSeq" id="WP_262567256.1">
    <property type="nucleotide sequence ID" value="NZ_JAPFCC010000001.1"/>
</dbReference>
<evidence type="ECO:0000259" key="1">
    <source>
        <dbReference type="Pfam" id="PF10040"/>
    </source>
</evidence>